<dbReference type="InterPro" id="IPR050121">
    <property type="entry name" value="Cytochrome_P450_monoxygenase"/>
</dbReference>
<dbReference type="GO" id="GO:0004497">
    <property type="term" value="F:monooxygenase activity"/>
    <property type="evidence" value="ECO:0007669"/>
    <property type="project" value="UniProtKB-KW"/>
</dbReference>
<name>A0A8T9C888_9HELO</name>
<dbReference type="InterPro" id="IPR001128">
    <property type="entry name" value="Cyt_P450"/>
</dbReference>
<dbReference type="InterPro" id="IPR002401">
    <property type="entry name" value="Cyt_P450_E_grp-I"/>
</dbReference>
<evidence type="ECO:0000256" key="4">
    <source>
        <dbReference type="ARBA" id="ARBA00022723"/>
    </source>
</evidence>
<dbReference type="Gene3D" id="1.10.630.10">
    <property type="entry name" value="Cytochrome P450"/>
    <property type="match status" value="1"/>
</dbReference>
<dbReference type="GO" id="GO:0016705">
    <property type="term" value="F:oxidoreductase activity, acting on paired donors, with incorporation or reduction of molecular oxygen"/>
    <property type="evidence" value="ECO:0007669"/>
    <property type="project" value="InterPro"/>
</dbReference>
<dbReference type="SUPFAM" id="SSF48264">
    <property type="entry name" value="Cytochrome P450"/>
    <property type="match status" value="1"/>
</dbReference>
<dbReference type="OrthoDB" id="1470350at2759"/>
<keyword evidence="4 6" id="KW-0479">Metal-binding</keyword>
<dbReference type="Pfam" id="PF00067">
    <property type="entry name" value="p450"/>
    <property type="match status" value="1"/>
</dbReference>
<keyword evidence="7" id="KW-0503">Monooxygenase</keyword>
<dbReference type="PANTHER" id="PTHR24305">
    <property type="entry name" value="CYTOCHROME P450"/>
    <property type="match status" value="1"/>
</dbReference>
<dbReference type="GO" id="GO:0020037">
    <property type="term" value="F:heme binding"/>
    <property type="evidence" value="ECO:0007669"/>
    <property type="project" value="InterPro"/>
</dbReference>
<organism evidence="8 9">
    <name type="scientific">Lachnellula suecica</name>
    <dbReference type="NCBI Taxonomy" id="602035"/>
    <lineage>
        <taxon>Eukaryota</taxon>
        <taxon>Fungi</taxon>
        <taxon>Dikarya</taxon>
        <taxon>Ascomycota</taxon>
        <taxon>Pezizomycotina</taxon>
        <taxon>Leotiomycetes</taxon>
        <taxon>Helotiales</taxon>
        <taxon>Lachnaceae</taxon>
        <taxon>Lachnellula</taxon>
    </lineage>
</organism>
<accession>A0A8T9C888</accession>
<keyword evidence="5 6" id="KW-0408">Iron</keyword>
<dbReference type="GO" id="GO:0005506">
    <property type="term" value="F:iron ion binding"/>
    <property type="evidence" value="ECO:0007669"/>
    <property type="project" value="InterPro"/>
</dbReference>
<keyword evidence="9" id="KW-1185">Reference proteome</keyword>
<dbReference type="InterPro" id="IPR017972">
    <property type="entry name" value="Cyt_P450_CS"/>
</dbReference>
<dbReference type="EMBL" id="QGMK01000415">
    <property type="protein sequence ID" value="TVY81841.1"/>
    <property type="molecule type" value="Genomic_DNA"/>
</dbReference>
<evidence type="ECO:0000256" key="3">
    <source>
        <dbReference type="ARBA" id="ARBA00022617"/>
    </source>
</evidence>
<dbReference type="PRINTS" id="PR00385">
    <property type="entry name" value="P450"/>
</dbReference>
<comment type="caution">
    <text evidence="8">The sequence shown here is derived from an EMBL/GenBank/DDBJ whole genome shotgun (WGS) entry which is preliminary data.</text>
</comment>
<gene>
    <name evidence="8" type="primary">TRI11_2</name>
    <name evidence="8" type="ORF">LSUE1_G002367</name>
</gene>
<evidence type="ECO:0000313" key="8">
    <source>
        <dbReference type="EMBL" id="TVY81841.1"/>
    </source>
</evidence>
<evidence type="ECO:0000256" key="7">
    <source>
        <dbReference type="RuleBase" id="RU000461"/>
    </source>
</evidence>
<evidence type="ECO:0000313" key="9">
    <source>
        <dbReference type="Proteomes" id="UP000469558"/>
    </source>
</evidence>
<dbReference type="InterPro" id="IPR036396">
    <property type="entry name" value="Cyt_P450_sf"/>
</dbReference>
<evidence type="ECO:0000256" key="6">
    <source>
        <dbReference type="PIRSR" id="PIRSR602401-1"/>
    </source>
</evidence>
<reference evidence="8 9" key="1">
    <citation type="submission" date="2018-05" db="EMBL/GenBank/DDBJ databases">
        <title>Genome sequencing and assembly of the regulated plant pathogen Lachnellula willkommii and related sister species for the development of diagnostic species identification markers.</title>
        <authorList>
            <person name="Giroux E."/>
            <person name="Bilodeau G."/>
        </authorList>
    </citation>
    <scope>NUCLEOTIDE SEQUENCE [LARGE SCALE GENOMIC DNA]</scope>
    <source>
        <strain evidence="8 9">CBS 268.59</strain>
    </source>
</reference>
<dbReference type="PANTHER" id="PTHR24305:SF210">
    <property type="entry name" value="CYTOCHROME P450 MONOOXYGENASE ASQL-RELATED"/>
    <property type="match status" value="1"/>
</dbReference>
<evidence type="ECO:0000256" key="2">
    <source>
        <dbReference type="ARBA" id="ARBA00010617"/>
    </source>
</evidence>
<dbReference type="CDD" id="cd11058">
    <property type="entry name" value="CYP60B-like"/>
    <property type="match status" value="1"/>
</dbReference>
<comment type="similarity">
    <text evidence="2 7">Belongs to the cytochrome P450 family.</text>
</comment>
<evidence type="ECO:0000256" key="1">
    <source>
        <dbReference type="ARBA" id="ARBA00001971"/>
    </source>
</evidence>
<feature type="binding site" description="axial binding residue" evidence="6">
    <location>
        <position position="403"/>
    </location>
    <ligand>
        <name>heme</name>
        <dbReference type="ChEBI" id="CHEBI:30413"/>
    </ligand>
    <ligandPart>
        <name>Fe</name>
        <dbReference type="ChEBI" id="CHEBI:18248"/>
    </ligandPart>
</feature>
<dbReference type="PROSITE" id="PS00086">
    <property type="entry name" value="CYTOCHROME_P450"/>
    <property type="match status" value="1"/>
</dbReference>
<dbReference type="AlphaFoldDB" id="A0A8T9C888"/>
<dbReference type="Proteomes" id="UP000469558">
    <property type="component" value="Unassembled WGS sequence"/>
</dbReference>
<protein>
    <submittedName>
        <fullName evidence="8">Trichothecene C-15 hydroxylase</fullName>
    </submittedName>
</protein>
<evidence type="ECO:0000256" key="5">
    <source>
        <dbReference type="ARBA" id="ARBA00023004"/>
    </source>
</evidence>
<dbReference type="PRINTS" id="PR00463">
    <property type="entry name" value="EP450I"/>
</dbReference>
<comment type="cofactor">
    <cofactor evidence="1 6">
        <name>heme</name>
        <dbReference type="ChEBI" id="CHEBI:30413"/>
    </cofactor>
</comment>
<proteinExistence type="inferred from homology"/>
<sequence length="467" mass="52769">MGAITEQLSLGSAALLAIILTPNLEYFRLTRSGDIVRIAPNELSFSNAESYKDIYSYAGKNRLPFLKNGFQQRRGGPTGVSTVQDPARHTQIRKNLSNAFSTKALRLQTDLVLKYVNMWIDQLTVQGTKPEGVPIGTWYTWLTFDIIGDLAFGESFGCVAEATTNKWIEVVYAGTKAATTFEALERVPLLKLILPYILFKNRKMLSDRKTFSDLTTQKTRSRIAKENSRDDFFAGILSQKEEDISEDYLKHEAQGLIVAGSETTTTFLSSVTYYLSTNPSKLARLQNEVRSKFTSADQIDSVNTSQLPYLFGVIEEGLRIFSPAAFGLPRLCPGAEINGEYIPAGVTVHTLPWSTQHDPRYWHEPDSFHPERWLPAGHELYSSDFDNDVKEASKPFSLGPRACLGINLAYMEMRIILARLVWEFDWEMVRKDLDFVGETTHALLWRMPELRIRYYPVVRDGAEKSGS</sequence>
<keyword evidence="7" id="KW-0560">Oxidoreductase</keyword>
<keyword evidence="3 6" id="KW-0349">Heme</keyword>